<dbReference type="InterPro" id="IPR025558">
    <property type="entry name" value="DUF4283"/>
</dbReference>
<evidence type="ECO:0000313" key="3">
    <source>
        <dbReference type="Proteomes" id="UP001311915"/>
    </source>
</evidence>
<evidence type="ECO:0000259" key="1">
    <source>
        <dbReference type="Pfam" id="PF14111"/>
    </source>
</evidence>
<organism evidence="2 3">
    <name type="scientific">Solanum pinnatisectum</name>
    <name type="common">tansyleaf nightshade</name>
    <dbReference type="NCBI Taxonomy" id="50273"/>
    <lineage>
        <taxon>Eukaryota</taxon>
        <taxon>Viridiplantae</taxon>
        <taxon>Streptophyta</taxon>
        <taxon>Embryophyta</taxon>
        <taxon>Tracheophyta</taxon>
        <taxon>Spermatophyta</taxon>
        <taxon>Magnoliopsida</taxon>
        <taxon>eudicotyledons</taxon>
        <taxon>Gunneridae</taxon>
        <taxon>Pentapetalae</taxon>
        <taxon>asterids</taxon>
        <taxon>lamiids</taxon>
        <taxon>Solanales</taxon>
        <taxon>Solanaceae</taxon>
        <taxon>Solanoideae</taxon>
        <taxon>Solaneae</taxon>
        <taxon>Solanum</taxon>
    </lineage>
</organism>
<proteinExistence type="predicted"/>
<gene>
    <name evidence="2" type="ORF">R3W88_014568</name>
</gene>
<sequence>MTIGSSIRAHVVVEENQPLQTYNTPDLMNEGQIGEVDSSARSEVFRRLSQSVTLPITSDLGRRSKVSIPSGVEDNGIVNTGTTVAEAAKLVNEQEAEGVEGQPWCNLGKENINEGGHKEPWANVFRNNRVAYNGMNMNFVPPQFIDGKTVVQLEEENVQSEEEKWRCALIAYVIKKCPGFNTMNRYIIQNWSSVAKPEVYLHKEGYYIIKFASLNDMHEIIYAGPYTINDRPSSMHIIMDVHRGEIKILG</sequence>
<dbReference type="Proteomes" id="UP001311915">
    <property type="component" value="Unassembled WGS sequence"/>
</dbReference>
<feature type="domain" description="DUF4283" evidence="1">
    <location>
        <begin position="162"/>
        <end position="232"/>
    </location>
</feature>
<protein>
    <recommendedName>
        <fullName evidence="1">DUF4283 domain-containing protein</fullName>
    </recommendedName>
</protein>
<accession>A0AAV9KS27</accession>
<reference evidence="2 3" key="1">
    <citation type="submission" date="2023-10" db="EMBL/GenBank/DDBJ databases">
        <title>Genome-Wide Identification Analysis in wild type Solanum Pinnatisectum Reveals Some Genes Defensing Phytophthora Infestans.</title>
        <authorList>
            <person name="Sun C."/>
        </authorList>
    </citation>
    <scope>NUCLEOTIDE SEQUENCE [LARGE SCALE GENOMIC DNA]</scope>
    <source>
        <strain evidence="2">LQN</strain>
        <tissue evidence="2">Leaf</tissue>
    </source>
</reference>
<dbReference type="EMBL" id="JAWPEI010000009">
    <property type="protein sequence ID" value="KAK4716230.1"/>
    <property type="molecule type" value="Genomic_DNA"/>
</dbReference>
<dbReference type="PANTHER" id="PTHR33233:SF17">
    <property type="entry name" value="DUF4283 DOMAIN-CONTAINING PROTEIN"/>
    <property type="match status" value="1"/>
</dbReference>
<evidence type="ECO:0000313" key="2">
    <source>
        <dbReference type="EMBL" id="KAK4716230.1"/>
    </source>
</evidence>
<keyword evidence="3" id="KW-1185">Reference proteome</keyword>
<comment type="caution">
    <text evidence="2">The sequence shown here is derived from an EMBL/GenBank/DDBJ whole genome shotgun (WGS) entry which is preliminary data.</text>
</comment>
<dbReference type="AlphaFoldDB" id="A0AAV9KS27"/>
<name>A0AAV9KS27_9SOLN</name>
<dbReference type="Pfam" id="PF14111">
    <property type="entry name" value="DUF4283"/>
    <property type="match status" value="1"/>
</dbReference>
<dbReference type="PANTHER" id="PTHR33233">
    <property type="entry name" value="ENDONUCLEASE/EXONUCLEASE/PHOSPHATASE"/>
    <property type="match status" value="1"/>
</dbReference>